<dbReference type="GO" id="GO:0005634">
    <property type="term" value="C:nucleus"/>
    <property type="evidence" value="ECO:0007669"/>
    <property type="project" value="UniProtKB-SubCell"/>
</dbReference>
<dbReference type="Proteomes" id="UP000887572">
    <property type="component" value="Unplaced"/>
</dbReference>
<evidence type="ECO:0000256" key="2">
    <source>
        <dbReference type="SAM" id="MobiDB-lite"/>
    </source>
</evidence>
<evidence type="ECO:0000313" key="3">
    <source>
        <dbReference type="Proteomes" id="UP000887572"/>
    </source>
</evidence>
<protein>
    <submittedName>
        <fullName evidence="4">Transposase</fullName>
    </submittedName>
</protein>
<reference evidence="4" key="1">
    <citation type="submission" date="2022-11" db="UniProtKB">
        <authorList>
            <consortium name="WormBaseParasite"/>
        </authorList>
    </citation>
    <scope>IDENTIFICATION</scope>
</reference>
<accession>A0A914H8N8</accession>
<sequence>MEENFGLIILNKFTGQSRILSAPQASETLIKSQPTIKVEPDEKQFDGRCQNESALKGTLKIKREPHYGAVNVQGTVKIEHEFEQNNGSQKVEEKPKLIKVEPVEVVAGDEPRLKMILPLSKSARKIRARSKMPQNESFEEANCSEESEEAYNHSSNETFWETDYSESEDFKELNHTNDQQNSRKRICHSEEEKHEIVNKFLEMKQTLQAMKDEFKRKGKYSTKEWTQIDEKIAKHLNKKAELKLAGLKNSYNHEIGETVAKELGLDFKTNYNWKRELGQTRPNYPDDEKLKIVKKLMQMKSERSDKTVAKELGLSFRTIFNWQREFGQTKPKKSHSEQKELMKRYYEIKGQNPKIRDVDIVKILKIGKVTLYKWKKQFKRQQFHTNSVDGHSVEENAAANVQEIGNSNLGSV</sequence>
<proteinExistence type="predicted"/>
<name>A0A914H8N8_GLORO</name>
<organism evidence="3 4">
    <name type="scientific">Globodera rostochiensis</name>
    <name type="common">Golden nematode worm</name>
    <name type="synonym">Heterodera rostochiensis</name>
    <dbReference type="NCBI Taxonomy" id="31243"/>
    <lineage>
        <taxon>Eukaryota</taxon>
        <taxon>Metazoa</taxon>
        <taxon>Ecdysozoa</taxon>
        <taxon>Nematoda</taxon>
        <taxon>Chromadorea</taxon>
        <taxon>Rhabditida</taxon>
        <taxon>Tylenchina</taxon>
        <taxon>Tylenchomorpha</taxon>
        <taxon>Tylenchoidea</taxon>
        <taxon>Heteroderidae</taxon>
        <taxon>Heteroderinae</taxon>
        <taxon>Globodera</taxon>
    </lineage>
</organism>
<evidence type="ECO:0000256" key="1">
    <source>
        <dbReference type="ARBA" id="ARBA00004123"/>
    </source>
</evidence>
<dbReference type="SUPFAM" id="SSF46689">
    <property type="entry name" value="Homeodomain-like"/>
    <property type="match status" value="1"/>
</dbReference>
<dbReference type="InterPro" id="IPR009057">
    <property type="entry name" value="Homeodomain-like_sf"/>
</dbReference>
<comment type="subcellular location">
    <subcellularLocation>
        <location evidence="1">Nucleus</location>
    </subcellularLocation>
</comment>
<dbReference type="WBParaSite" id="Gr19_v10_g15070.t1">
    <property type="protein sequence ID" value="Gr19_v10_g15070.t1"/>
    <property type="gene ID" value="Gr19_v10_g15070"/>
</dbReference>
<feature type="compositionally biased region" description="Acidic residues" evidence="2">
    <location>
        <begin position="137"/>
        <end position="149"/>
    </location>
</feature>
<feature type="region of interest" description="Disordered" evidence="2">
    <location>
        <begin position="127"/>
        <end position="157"/>
    </location>
</feature>
<keyword evidence="3" id="KW-1185">Reference proteome</keyword>
<dbReference type="AlphaFoldDB" id="A0A914H8N8"/>
<evidence type="ECO:0000313" key="4">
    <source>
        <dbReference type="WBParaSite" id="Gr19_v10_g15070.t1"/>
    </source>
</evidence>